<feature type="transmembrane region" description="Helical" evidence="5">
    <location>
        <begin position="147"/>
        <end position="169"/>
    </location>
</feature>
<keyword evidence="2 5" id="KW-0812">Transmembrane</keyword>
<feature type="transmembrane region" description="Helical" evidence="5">
    <location>
        <begin position="175"/>
        <end position="197"/>
    </location>
</feature>
<evidence type="ECO:0000256" key="2">
    <source>
        <dbReference type="ARBA" id="ARBA00022692"/>
    </source>
</evidence>
<sequence>MPGLTGWRAVLLVHRLHFPLPLSYLAYAWWGAAFAAAEPRDLIGGPVLVTVAATVLSLLAGLALNTAADVRTDRHDRDKTALTGAAGRFGSRRIFGWAAAEAIAAMVLAAVVALRLGRWAVPVVLAAALAAHLSYNLEPVRLKRRGLAGPAVFGAGFLAVPGMASYFAVRPALEASMVPVLAGLCVLAFGRTTWFSVPDHEADARTGIGTPGARYGPWRTLLVSCGLVAAGLLLLGAGLWWRYGAAWAITGAVTEGAFLAGMTALAGPRRSLSRMRELATPIVLLGDLSLVAIPLLAG</sequence>
<dbReference type="RefSeq" id="WP_306996669.1">
    <property type="nucleotide sequence ID" value="NZ_JAUSUT010000001.1"/>
</dbReference>
<dbReference type="Gene3D" id="1.10.357.140">
    <property type="entry name" value="UbiA prenyltransferase"/>
    <property type="match status" value="1"/>
</dbReference>
<dbReference type="InterPro" id="IPR044878">
    <property type="entry name" value="UbiA_sf"/>
</dbReference>
<gene>
    <name evidence="6" type="ORF">FB470_005908</name>
</gene>
<proteinExistence type="predicted"/>
<dbReference type="Pfam" id="PF01040">
    <property type="entry name" value="UbiA"/>
    <property type="match status" value="1"/>
</dbReference>
<dbReference type="InterPro" id="IPR000537">
    <property type="entry name" value="UbiA_prenyltransferase"/>
</dbReference>
<comment type="subcellular location">
    <subcellularLocation>
        <location evidence="1">Membrane</location>
        <topology evidence="1">Multi-pass membrane protein</topology>
    </subcellularLocation>
</comment>
<evidence type="ECO:0000256" key="1">
    <source>
        <dbReference type="ARBA" id="ARBA00004141"/>
    </source>
</evidence>
<protein>
    <submittedName>
        <fullName evidence="6">4-hydroxybenzoate polyprenyltransferase</fullName>
    </submittedName>
</protein>
<organism evidence="6 7">
    <name type="scientific">Amycolatopsis thermophila</name>
    <dbReference type="NCBI Taxonomy" id="206084"/>
    <lineage>
        <taxon>Bacteria</taxon>
        <taxon>Bacillati</taxon>
        <taxon>Actinomycetota</taxon>
        <taxon>Actinomycetes</taxon>
        <taxon>Pseudonocardiales</taxon>
        <taxon>Pseudonocardiaceae</taxon>
        <taxon>Amycolatopsis</taxon>
    </lineage>
</organism>
<evidence type="ECO:0000313" key="6">
    <source>
        <dbReference type="EMBL" id="MDQ0381914.1"/>
    </source>
</evidence>
<dbReference type="Proteomes" id="UP001229651">
    <property type="component" value="Unassembled WGS sequence"/>
</dbReference>
<reference evidence="6 7" key="1">
    <citation type="submission" date="2023-07" db="EMBL/GenBank/DDBJ databases">
        <title>Sequencing the genomes of 1000 actinobacteria strains.</title>
        <authorList>
            <person name="Klenk H.-P."/>
        </authorList>
    </citation>
    <scope>NUCLEOTIDE SEQUENCE [LARGE SCALE GENOMIC DNA]</scope>
    <source>
        <strain evidence="6 7">DSM 45805</strain>
    </source>
</reference>
<evidence type="ECO:0000256" key="3">
    <source>
        <dbReference type="ARBA" id="ARBA00022989"/>
    </source>
</evidence>
<dbReference type="EMBL" id="JAUSUT010000001">
    <property type="protein sequence ID" value="MDQ0381914.1"/>
    <property type="molecule type" value="Genomic_DNA"/>
</dbReference>
<evidence type="ECO:0000256" key="4">
    <source>
        <dbReference type="ARBA" id="ARBA00023136"/>
    </source>
</evidence>
<feature type="transmembrane region" description="Helical" evidence="5">
    <location>
        <begin position="94"/>
        <end position="113"/>
    </location>
</feature>
<accession>A0ABU0F2V4</accession>
<feature type="transmembrane region" description="Helical" evidence="5">
    <location>
        <begin position="12"/>
        <end position="30"/>
    </location>
</feature>
<keyword evidence="4 5" id="KW-0472">Membrane</keyword>
<feature type="transmembrane region" description="Helical" evidence="5">
    <location>
        <begin position="42"/>
        <end position="64"/>
    </location>
</feature>
<keyword evidence="3 5" id="KW-1133">Transmembrane helix</keyword>
<name>A0ABU0F2V4_9PSEU</name>
<evidence type="ECO:0000313" key="7">
    <source>
        <dbReference type="Proteomes" id="UP001229651"/>
    </source>
</evidence>
<comment type="caution">
    <text evidence="6">The sequence shown here is derived from an EMBL/GenBank/DDBJ whole genome shotgun (WGS) entry which is preliminary data.</text>
</comment>
<evidence type="ECO:0000256" key="5">
    <source>
        <dbReference type="SAM" id="Phobius"/>
    </source>
</evidence>
<feature type="transmembrane region" description="Helical" evidence="5">
    <location>
        <begin position="218"/>
        <end position="241"/>
    </location>
</feature>
<feature type="transmembrane region" description="Helical" evidence="5">
    <location>
        <begin position="119"/>
        <end position="135"/>
    </location>
</feature>
<keyword evidence="7" id="KW-1185">Reference proteome</keyword>
<feature type="transmembrane region" description="Helical" evidence="5">
    <location>
        <begin position="247"/>
        <end position="266"/>
    </location>
</feature>